<evidence type="ECO:0000256" key="8">
    <source>
        <dbReference type="ARBA" id="ARBA00023304"/>
    </source>
</evidence>
<dbReference type="eggNOG" id="COG0115">
    <property type="taxonomic scope" value="Bacteria"/>
</dbReference>
<proteinExistence type="inferred from homology"/>
<dbReference type="InterPro" id="IPR036038">
    <property type="entry name" value="Aminotransferase-like"/>
</dbReference>
<evidence type="ECO:0000313" key="12">
    <source>
        <dbReference type="EMBL" id="ACB94781.1"/>
    </source>
</evidence>
<evidence type="ECO:0000256" key="1">
    <source>
        <dbReference type="ARBA" id="ARBA00003109"/>
    </source>
</evidence>
<comment type="pathway">
    <text evidence="3">Amino-acid biosynthesis; L-valine biosynthesis; L-valine from pyruvate: step 4/4.</text>
</comment>
<comment type="catalytic activity">
    <reaction evidence="9">
        <text>L-valine + 2-oxoglutarate = 3-methyl-2-oxobutanoate + L-glutamate</text>
        <dbReference type="Rhea" id="RHEA:24813"/>
        <dbReference type="ChEBI" id="CHEBI:11851"/>
        <dbReference type="ChEBI" id="CHEBI:16810"/>
        <dbReference type="ChEBI" id="CHEBI:29985"/>
        <dbReference type="ChEBI" id="CHEBI:57762"/>
        <dbReference type="EC" id="2.6.1.42"/>
    </reaction>
</comment>
<comment type="similarity">
    <text evidence="5">Belongs to the class-IV pyridoxal-phosphate-dependent aminotransferase family.</text>
</comment>
<dbReference type="InterPro" id="IPR001544">
    <property type="entry name" value="Aminotrans_IV"/>
</dbReference>
<evidence type="ECO:0000256" key="10">
    <source>
        <dbReference type="ARBA" id="ARBA00048798"/>
    </source>
</evidence>
<sequence length="288" mass="30898">MPLFWSDGALFETAVHPYDLTDRGLLLGDGLFDTALVLRGKVHREMAHRMRLLEGLSEIGIAMAPEIIIEAFSVLAHASRTKGIERAALRVMITRGPGPRGLGLPPTPLPHLLASLAPLANNPSAPLTLHVSKIRRNETSPLSRLKTLSSLDAVLAHREALNAGCDEALCLNTAGRIACAASGNLFAVFGRKILTPKLGEGLLPGCIRALLLAEGASLGYEMIETELECEHLLAAEAVFMTNSLRLLAPVSRIDDVSFVSASHAAFAALRDFVWRHAENECGVANHDV</sequence>
<name>B2IJ18_BEII9</name>
<evidence type="ECO:0000256" key="2">
    <source>
        <dbReference type="ARBA" id="ARBA00004824"/>
    </source>
</evidence>
<evidence type="ECO:0000256" key="3">
    <source>
        <dbReference type="ARBA" id="ARBA00004931"/>
    </source>
</evidence>
<dbReference type="EC" id="2.6.1.42" evidence="6"/>
<comment type="function">
    <text evidence="1">Acts on leucine, isoleucine and valine.</text>
</comment>
<keyword evidence="12" id="KW-0032">Aminotransferase</keyword>
<keyword evidence="13" id="KW-1185">Reference proteome</keyword>
<evidence type="ECO:0000313" key="13">
    <source>
        <dbReference type="Proteomes" id="UP000001695"/>
    </source>
</evidence>
<evidence type="ECO:0000256" key="9">
    <source>
        <dbReference type="ARBA" id="ARBA00048212"/>
    </source>
</evidence>
<comment type="pathway">
    <text evidence="2">Amino-acid biosynthesis; L-isoleucine biosynthesis; L-isoleucine from 2-oxobutanoate: step 4/4.</text>
</comment>
<evidence type="ECO:0000256" key="5">
    <source>
        <dbReference type="ARBA" id="ARBA00009320"/>
    </source>
</evidence>
<evidence type="ECO:0000256" key="7">
    <source>
        <dbReference type="ARBA" id="ARBA00014472"/>
    </source>
</evidence>
<evidence type="ECO:0000256" key="11">
    <source>
        <dbReference type="ARBA" id="ARBA00049229"/>
    </source>
</evidence>
<keyword evidence="12" id="KW-0808">Transferase</keyword>
<dbReference type="Gene3D" id="3.30.470.10">
    <property type="match status" value="1"/>
</dbReference>
<dbReference type="Pfam" id="PF01063">
    <property type="entry name" value="Aminotran_4"/>
    <property type="match status" value="1"/>
</dbReference>
<keyword evidence="8" id="KW-0100">Branched-chain amino acid biosynthesis</keyword>
<dbReference type="EMBL" id="CP001016">
    <property type="protein sequence ID" value="ACB94781.1"/>
    <property type="molecule type" value="Genomic_DNA"/>
</dbReference>
<evidence type="ECO:0000256" key="6">
    <source>
        <dbReference type="ARBA" id="ARBA00013053"/>
    </source>
</evidence>
<dbReference type="GO" id="GO:0004084">
    <property type="term" value="F:branched-chain-amino-acid transaminase activity"/>
    <property type="evidence" value="ECO:0007669"/>
    <property type="project" value="UniProtKB-EC"/>
</dbReference>
<dbReference type="InterPro" id="IPR043132">
    <property type="entry name" value="BCAT-like_C"/>
</dbReference>
<dbReference type="InterPro" id="IPR050571">
    <property type="entry name" value="Class-IV_PLP-Dep_Aminotrnsfr"/>
</dbReference>
<organism evidence="12 13">
    <name type="scientific">Beijerinckia indica subsp. indica (strain ATCC 9039 / DSM 1715 / NCIMB 8712)</name>
    <dbReference type="NCBI Taxonomy" id="395963"/>
    <lineage>
        <taxon>Bacteria</taxon>
        <taxon>Pseudomonadati</taxon>
        <taxon>Pseudomonadota</taxon>
        <taxon>Alphaproteobacteria</taxon>
        <taxon>Hyphomicrobiales</taxon>
        <taxon>Beijerinckiaceae</taxon>
        <taxon>Beijerinckia</taxon>
    </lineage>
</organism>
<reference evidence="13" key="1">
    <citation type="submission" date="2008-03" db="EMBL/GenBank/DDBJ databases">
        <title>Complete sequence of chromosome of Beijerinckia indica subsp. indica ATCC 9039.</title>
        <authorList>
            <consortium name="US DOE Joint Genome Institute"/>
            <person name="Copeland A."/>
            <person name="Lucas S."/>
            <person name="Lapidus A."/>
            <person name="Glavina del Rio T."/>
            <person name="Dalin E."/>
            <person name="Tice H."/>
            <person name="Bruce D."/>
            <person name="Goodwin L."/>
            <person name="Pitluck S."/>
            <person name="LaButti K."/>
            <person name="Schmutz J."/>
            <person name="Larimer F."/>
            <person name="Land M."/>
            <person name="Hauser L."/>
            <person name="Kyrpides N."/>
            <person name="Mikhailova N."/>
            <person name="Dunfield P.F."/>
            <person name="Dedysh S.N."/>
            <person name="Liesack W."/>
            <person name="Saw J.H."/>
            <person name="Alam M."/>
            <person name="Chen Y."/>
            <person name="Murrell J.C."/>
            <person name="Richardson P."/>
        </authorList>
    </citation>
    <scope>NUCLEOTIDE SEQUENCE [LARGE SCALE GENOMIC DNA]</scope>
    <source>
        <strain evidence="13">ATCC 9039 / DSM 1715 / NCIMB 8712</strain>
    </source>
</reference>
<keyword evidence="8" id="KW-0028">Amino-acid biosynthesis</keyword>
<protein>
    <recommendedName>
        <fullName evidence="7">Probable branched-chain-amino-acid aminotransferase</fullName>
        <ecNumber evidence="6">2.6.1.42</ecNumber>
    </recommendedName>
</protein>
<comment type="catalytic activity">
    <reaction evidence="11">
        <text>L-leucine + 2-oxoglutarate = 4-methyl-2-oxopentanoate + L-glutamate</text>
        <dbReference type="Rhea" id="RHEA:18321"/>
        <dbReference type="ChEBI" id="CHEBI:16810"/>
        <dbReference type="ChEBI" id="CHEBI:17865"/>
        <dbReference type="ChEBI" id="CHEBI:29985"/>
        <dbReference type="ChEBI" id="CHEBI:57427"/>
        <dbReference type="EC" id="2.6.1.42"/>
    </reaction>
</comment>
<dbReference type="Proteomes" id="UP000001695">
    <property type="component" value="Chromosome"/>
</dbReference>
<gene>
    <name evidence="12" type="ordered locus">Bind_1139</name>
</gene>
<dbReference type="Gene3D" id="3.20.10.10">
    <property type="entry name" value="D-amino Acid Aminotransferase, subunit A, domain 2"/>
    <property type="match status" value="1"/>
</dbReference>
<dbReference type="HOGENOM" id="CLU_020844_2_0_5"/>
<reference evidence="12 13" key="2">
    <citation type="journal article" date="2010" name="J. Bacteriol.">
        <title>Complete genome sequence of Beijerinckia indica subsp. indica.</title>
        <authorList>
            <person name="Tamas I."/>
            <person name="Dedysh S.N."/>
            <person name="Liesack W."/>
            <person name="Stott M.B."/>
            <person name="Alam M."/>
            <person name="Murrell J.C."/>
            <person name="Dunfield P.F."/>
        </authorList>
    </citation>
    <scope>NUCLEOTIDE SEQUENCE [LARGE SCALE GENOMIC DNA]</scope>
    <source>
        <strain evidence="13">ATCC 9039 / DSM 1715 / NCIMB 8712</strain>
    </source>
</reference>
<dbReference type="PANTHER" id="PTHR42743">
    <property type="entry name" value="AMINO-ACID AMINOTRANSFERASE"/>
    <property type="match status" value="1"/>
</dbReference>
<dbReference type="KEGG" id="bid:Bind_1139"/>
<dbReference type="InterPro" id="IPR043131">
    <property type="entry name" value="BCAT-like_N"/>
</dbReference>
<dbReference type="STRING" id="395963.Bind_1139"/>
<comment type="pathway">
    <text evidence="4">Amino-acid biosynthesis; L-leucine biosynthesis; L-leucine from 3-methyl-2-oxobutanoate: step 4/4.</text>
</comment>
<accession>B2IJ18</accession>
<dbReference type="AlphaFoldDB" id="B2IJ18"/>
<dbReference type="PANTHER" id="PTHR42743:SF11">
    <property type="entry name" value="AMINODEOXYCHORISMATE LYASE"/>
    <property type="match status" value="1"/>
</dbReference>
<dbReference type="GO" id="GO:0009082">
    <property type="term" value="P:branched-chain amino acid biosynthetic process"/>
    <property type="evidence" value="ECO:0007669"/>
    <property type="project" value="UniProtKB-KW"/>
</dbReference>
<dbReference type="SUPFAM" id="SSF56752">
    <property type="entry name" value="D-aminoacid aminotransferase-like PLP-dependent enzymes"/>
    <property type="match status" value="1"/>
</dbReference>
<dbReference type="RefSeq" id="WP_012384138.1">
    <property type="nucleotide sequence ID" value="NC_010581.1"/>
</dbReference>
<comment type="catalytic activity">
    <reaction evidence="10">
        <text>L-isoleucine + 2-oxoglutarate = (S)-3-methyl-2-oxopentanoate + L-glutamate</text>
        <dbReference type="Rhea" id="RHEA:24801"/>
        <dbReference type="ChEBI" id="CHEBI:16810"/>
        <dbReference type="ChEBI" id="CHEBI:29985"/>
        <dbReference type="ChEBI" id="CHEBI:35146"/>
        <dbReference type="ChEBI" id="CHEBI:58045"/>
        <dbReference type="EC" id="2.6.1.42"/>
    </reaction>
</comment>
<evidence type="ECO:0000256" key="4">
    <source>
        <dbReference type="ARBA" id="ARBA00005072"/>
    </source>
</evidence>